<dbReference type="CDD" id="cd16841">
    <property type="entry name" value="RraA_family"/>
    <property type="match status" value="1"/>
</dbReference>
<dbReference type="GO" id="GO:0008168">
    <property type="term" value="F:methyltransferase activity"/>
    <property type="evidence" value="ECO:0007669"/>
    <property type="project" value="UniProtKB-KW"/>
</dbReference>
<evidence type="ECO:0000256" key="1">
    <source>
        <dbReference type="ARBA" id="ARBA00001968"/>
    </source>
</evidence>
<dbReference type="InterPro" id="IPR005493">
    <property type="entry name" value="RraA/RraA-like"/>
</dbReference>
<dbReference type="STRING" id="460265.Mnod_0889"/>
<keyword evidence="6" id="KW-0489">Methyltransferase</keyword>
<evidence type="ECO:0000313" key="6">
    <source>
        <dbReference type="EMBL" id="ACL55911.1"/>
    </source>
</evidence>
<dbReference type="EMBL" id="CP001349">
    <property type="protein sequence ID" value="ACL55911.1"/>
    <property type="molecule type" value="Genomic_DNA"/>
</dbReference>
<keyword evidence="5" id="KW-0460">Magnesium</keyword>
<sequence>MPNPVLVSSAIPPVLSKSDDRALRELATPLLSDNLDRLVGVTGLLRYNGRGKLVGTALTVKTRPGDNLGMYVAMTLMQAGHVLVVDGGGDRNNALAGDLMRAYAVSRGCAGFVIDGAIRDVAAFVAGDFPCYARGAVHRGPYKSGPAHINVPVTIGGQVVNPGDVVVGDEDGLVIVAPDRLPALIAGANAKLRAEQAIMAEIEAGAPHQSWLHGLLDGMGIQV</sequence>
<dbReference type="PANTHER" id="PTHR33254">
    <property type="entry name" value="4-HYDROXY-4-METHYL-2-OXOGLUTARATE ALDOLASE 3-RELATED"/>
    <property type="match status" value="1"/>
</dbReference>
<protein>
    <recommendedName>
        <fullName evidence="2">Putative 4-hydroxy-4-methyl-2-oxoglutarate aldolase</fullName>
    </recommendedName>
    <alternativeName>
        <fullName evidence="3">Regulator of ribonuclease activity homolog</fullName>
    </alternativeName>
    <alternativeName>
        <fullName evidence="4">RraA-like protein</fullName>
    </alternativeName>
</protein>
<dbReference type="OrthoDB" id="9812532at2"/>
<feature type="binding site" evidence="5">
    <location>
        <position position="119"/>
    </location>
    <ligand>
        <name>substrate</name>
    </ligand>
</feature>
<evidence type="ECO:0000256" key="2">
    <source>
        <dbReference type="ARBA" id="ARBA00016549"/>
    </source>
</evidence>
<proteinExistence type="predicted"/>
<feature type="binding site" evidence="5">
    <location>
        <position position="120"/>
    </location>
    <ligand>
        <name>Mg(2+)</name>
        <dbReference type="ChEBI" id="CHEBI:18420"/>
    </ligand>
</feature>
<reference evidence="6 7" key="1">
    <citation type="submission" date="2009-01" db="EMBL/GenBank/DDBJ databases">
        <title>Complete sequence of chromosome of Methylobacterium nodulans ORS 2060.</title>
        <authorList>
            <consortium name="US DOE Joint Genome Institute"/>
            <person name="Lucas S."/>
            <person name="Copeland A."/>
            <person name="Lapidus A."/>
            <person name="Glavina del Rio T."/>
            <person name="Dalin E."/>
            <person name="Tice H."/>
            <person name="Bruce D."/>
            <person name="Goodwin L."/>
            <person name="Pitluck S."/>
            <person name="Sims D."/>
            <person name="Brettin T."/>
            <person name="Detter J.C."/>
            <person name="Han C."/>
            <person name="Larimer F."/>
            <person name="Land M."/>
            <person name="Hauser L."/>
            <person name="Kyrpides N."/>
            <person name="Ivanova N."/>
            <person name="Marx C.J."/>
            <person name="Richardson P."/>
        </authorList>
    </citation>
    <scope>NUCLEOTIDE SEQUENCE [LARGE SCALE GENOMIC DNA]</scope>
    <source>
        <strain evidence="7">LMG 21967 / CNCM I-2342 / ORS 2060</strain>
    </source>
</reference>
<dbReference type="Proteomes" id="UP000008207">
    <property type="component" value="Chromosome"/>
</dbReference>
<evidence type="ECO:0000313" key="7">
    <source>
        <dbReference type="Proteomes" id="UP000008207"/>
    </source>
</evidence>
<dbReference type="AlphaFoldDB" id="B8IGL1"/>
<comment type="cofactor">
    <cofactor evidence="1">
        <name>a divalent metal cation</name>
        <dbReference type="ChEBI" id="CHEBI:60240"/>
    </cofactor>
</comment>
<dbReference type="SUPFAM" id="SSF89562">
    <property type="entry name" value="RraA-like"/>
    <property type="match status" value="1"/>
</dbReference>
<gene>
    <name evidence="6" type="ordered locus">Mnod_0889</name>
</gene>
<evidence type="ECO:0000256" key="3">
    <source>
        <dbReference type="ARBA" id="ARBA00029596"/>
    </source>
</evidence>
<dbReference type="NCBIfam" id="NF004850">
    <property type="entry name" value="PRK06201.1"/>
    <property type="match status" value="1"/>
</dbReference>
<name>B8IGL1_METNO</name>
<dbReference type="Pfam" id="PF03737">
    <property type="entry name" value="RraA-like"/>
    <property type="match status" value="1"/>
</dbReference>
<dbReference type="InterPro" id="IPR036704">
    <property type="entry name" value="RraA/RraA-like_sf"/>
</dbReference>
<keyword evidence="6" id="KW-0808">Transferase</keyword>
<accession>B8IGL1</accession>
<keyword evidence="5" id="KW-0479">Metal-binding</keyword>
<dbReference type="HOGENOM" id="CLU_072626_3_2_5"/>
<dbReference type="RefSeq" id="WP_015927613.1">
    <property type="nucleotide sequence ID" value="NC_011894.1"/>
</dbReference>
<dbReference type="GO" id="GO:0032259">
    <property type="term" value="P:methylation"/>
    <property type="evidence" value="ECO:0007669"/>
    <property type="project" value="UniProtKB-KW"/>
</dbReference>
<dbReference type="KEGG" id="mno:Mnod_0889"/>
<comment type="cofactor">
    <cofactor evidence="5">
        <name>Mg(2+)</name>
        <dbReference type="ChEBI" id="CHEBI:18420"/>
    </cofactor>
</comment>
<organism evidence="6 7">
    <name type="scientific">Methylobacterium nodulans (strain LMG 21967 / CNCM I-2342 / ORS 2060)</name>
    <dbReference type="NCBI Taxonomy" id="460265"/>
    <lineage>
        <taxon>Bacteria</taxon>
        <taxon>Pseudomonadati</taxon>
        <taxon>Pseudomonadota</taxon>
        <taxon>Alphaproteobacteria</taxon>
        <taxon>Hyphomicrobiales</taxon>
        <taxon>Methylobacteriaceae</taxon>
        <taxon>Methylobacterium</taxon>
    </lineage>
</organism>
<dbReference type="eggNOG" id="COG0684">
    <property type="taxonomic scope" value="Bacteria"/>
</dbReference>
<evidence type="ECO:0000256" key="4">
    <source>
        <dbReference type="ARBA" id="ARBA00030169"/>
    </source>
</evidence>
<feature type="binding site" evidence="5">
    <location>
        <begin position="97"/>
        <end position="100"/>
    </location>
    <ligand>
        <name>substrate</name>
    </ligand>
</feature>
<dbReference type="Gene3D" id="3.50.30.40">
    <property type="entry name" value="Ribonuclease E inhibitor RraA/RraA-like"/>
    <property type="match status" value="1"/>
</dbReference>
<evidence type="ECO:0000256" key="5">
    <source>
        <dbReference type="PIRSR" id="PIRSR605493-1"/>
    </source>
</evidence>
<dbReference type="GO" id="GO:0046872">
    <property type="term" value="F:metal ion binding"/>
    <property type="evidence" value="ECO:0007669"/>
    <property type="project" value="UniProtKB-KW"/>
</dbReference>
<dbReference type="PANTHER" id="PTHR33254:SF4">
    <property type="entry name" value="4-HYDROXY-4-METHYL-2-OXOGLUTARATE ALDOLASE 3-RELATED"/>
    <property type="match status" value="1"/>
</dbReference>
<keyword evidence="7" id="KW-1185">Reference proteome</keyword>